<accession>A0A348AZ81</accession>
<dbReference type="SMR" id="A0A348AZ81"/>
<dbReference type="EMBL" id="LC375792">
    <property type="protein sequence ID" value="BBD19663.1"/>
    <property type="molecule type" value="mRNA"/>
</dbReference>
<evidence type="ECO:0000313" key="3">
    <source>
        <dbReference type="EMBL" id="BBD19663.1"/>
    </source>
</evidence>
<feature type="transmembrane region" description="Helical" evidence="1">
    <location>
        <begin position="43"/>
        <end position="66"/>
    </location>
</feature>
<dbReference type="InterPro" id="IPR021829">
    <property type="entry name" value="DUF3419"/>
</dbReference>
<protein>
    <submittedName>
        <fullName evidence="3">Betaine lipid synthase 1L</fullName>
    </submittedName>
</protein>
<dbReference type="PANTHER" id="PTHR47473:SF1">
    <property type="entry name" value="METHYLTRANSFERASE DOMAIN-CONTAINING PROTEIN"/>
    <property type="match status" value="1"/>
</dbReference>
<keyword evidence="1" id="KW-0472">Membrane</keyword>
<dbReference type="InterPro" id="IPR013216">
    <property type="entry name" value="Methyltransf_11"/>
</dbReference>
<dbReference type="AlphaFoldDB" id="A0A348AZ81"/>
<proteinExistence type="evidence at transcript level"/>
<dbReference type="Pfam" id="PF11899">
    <property type="entry name" value="DUF3419"/>
    <property type="match status" value="1"/>
</dbReference>
<sequence length="756" mass="86047">MTMAAKARAWRNEKFRAIKNRARRTRDKIKGRLQPSFSFIARFILRSILLVLICAFAPLLLVFALFHDWLMKKFINYAYIYNVSWEDPRMDQKTFNLQEDDHVITIASAGCNVLDYIIEGARVTAVDFNACQIALTELKAVAIQHLDHAQFFAIFAKNDTALLRELYPTVLRPDMSAASAEFWDRYVQKIQSFMYSGSSGFLAFLAFRVVLPLLHLGWIRQAILQKLSKDDFLALCHTHEKQIAICSWLLDTMLPCFALFAGVPRRQMNLGMGRENFSVIVNHVLFNTDLVHDNYFYLGYILGEYTEECCPRYLKKENFAAMKKYLKAGKLHLFHGSIEQAIMKNAADKDELFTVASLLDHMDWMDKSMVTSEISLLMQRMDQERGRIYWRSFSENVHIPPLLWLGAHKVDDIYENTMEDRVGMYFSTWIAYLKDSEFVVTPRCRSWRKDGSAYRSGVASQIMTGAKIVTAPVWKRVVQAGSSIGTSSNNSRKAMAGKKGGDVALAVAGATDGAHERDMEAFYKFQKEGYDGFRENFLHARMDLIQSMPIKRKGGMVWVDVGGGTARNLEFLPVEVLRKYFKAIYVVDVSPSLLEVAHKRVAAAGLTGLVHLVEHDFTAPSIFQALPFMEGKVDMLTFSYSLSMIPDKTAALVNALRFLQPNGHGILGLADFFLTSNEEAGLPFFLATLRRMEATFQRKWFEQDRVHLISPAILKRLDKATRCVWDERFRGGVPLLPVLRPFHGAYVAMTGKAKSQ</sequence>
<feature type="domain" description="Methyltransferase type 11" evidence="2">
    <location>
        <begin position="559"/>
        <end position="666"/>
    </location>
</feature>
<evidence type="ECO:0000256" key="1">
    <source>
        <dbReference type="SAM" id="Phobius"/>
    </source>
</evidence>
<dbReference type="Pfam" id="PF08241">
    <property type="entry name" value="Methyltransf_11"/>
    <property type="match status" value="1"/>
</dbReference>
<evidence type="ECO:0000259" key="2">
    <source>
        <dbReference type="Pfam" id="PF08241"/>
    </source>
</evidence>
<dbReference type="SUPFAM" id="SSF53335">
    <property type="entry name" value="S-adenosyl-L-methionine-dependent methyltransferases"/>
    <property type="match status" value="1"/>
</dbReference>
<dbReference type="Gene3D" id="3.40.50.150">
    <property type="entry name" value="Vaccinia Virus protein VP39"/>
    <property type="match status" value="1"/>
</dbReference>
<keyword evidence="1" id="KW-1133">Transmembrane helix</keyword>
<dbReference type="PANTHER" id="PTHR47473">
    <property type="entry name" value="BTA1P"/>
    <property type="match status" value="1"/>
</dbReference>
<keyword evidence="1" id="KW-0812">Transmembrane</keyword>
<dbReference type="GO" id="GO:0008757">
    <property type="term" value="F:S-adenosylmethionine-dependent methyltransferase activity"/>
    <property type="evidence" value="ECO:0007669"/>
    <property type="project" value="InterPro"/>
</dbReference>
<dbReference type="InterPro" id="IPR029063">
    <property type="entry name" value="SAM-dependent_MTases_sf"/>
</dbReference>
<organism evidence="3">
    <name type="scientific">Nannochloropsis oceanica</name>
    <dbReference type="NCBI Taxonomy" id="145522"/>
    <lineage>
        <taxon>Eukaryota</taxon>
        <taxon>Sar</taxon>
        <taxon>Stramenopiles</taxon>
        <taxon>Ochrophyta</taxon>
        <taxon>Eustigmatophyceae</taxon>
        <taxon>Eustigmatales</taxon>
        <taxon>Monodopsidaceae</taxon>
        <taxon>Nannochloropsis</taxon>
    </lineage>
</organism>
<name>A0A348AZ81_9STRA</name>
<dbReference type="CDD" id="cd02440">
    <property type="entry name" value="AdoMet_MTases"/>
    <property type="match status" value="1"/>
</dbReference>
<reference evidence="3" key="1">
    <citation type="journal article" date="2018" name="Plant Physiol.">
        <title>Betaine Lipid Is Crucial for Adapting to Low Temperature and Phosphate Deficiency in Nannochloropsis.</title>
        <authorList>
            <person name="Murakami H."/>
            <person name="Nobusawa T."/>
            <person name="Hori K."/>
            <person name="Shimojima M."/>
            <person name="Ohta H."/>
        </authorList>
    </citation>
    <scope>NUCLEOTIDE SEQUENCE</scope>
    <source>
        <strain evidence="3">NIES-2145</strain>
    </source>
</reference>
<gene>
    <name evidence="3" type="primary">BTA1L</name>
</gene>